<evidence type="ECO:0000313" key="2">
    <source>
        <dbReference type="EMBL" id="EIJ67469.1"/>
    </source>
</evidence>
<sequence>MMWHAKHSKPMDLPTSWQQLPNGQDYCNALSQYFANWLPNILGYQVLKIGGLSGEMLLDLPMRHQLIISPKISKNLTALCDQSDISMVQSKITELPLIEKSIDACFLINTLNFTEDPHQVLREINRVITDSGLLFISLFNPINPLFKPIVAHSSQYKFKLRRYLTCRVIDWLELLNFEILGCEKLSISSHRKATWFAPLIAIVAQKRTCPLTLQPAKIHFKQTGMFTPEAAFKEINQ</sequence>
<dbReference type="Proteomes" id="UP000006457">
    <property type="component" value="Unassembled WGS sequence"/>
</dbReference>
<accession>I3D6X6</accession>
<dbReference type="PATRIC" id="fig|1095749.3.peg.1963"/>
<dbReference type="InterPro" id="IPR013216">
    <property type="entry name" value="Methyltransf_11"/>
</dbReference>
<dbReference type="OrthoDB" id="6191410at2"/>
<dbReference type="eggNOG" id="COG2226">
    <property type="taxonomic scope" value="Bacteria"/>
</dbReference>
<name>I3D6X6_9PAST</name>
<dbReference type="Gene3D" id="3.40.50.150">
    <property type="entry name" value="Vaccinia Virus protein VP39"/>
    <property type="match status" value="1"/>
</dbReference>
<gene>
    <name evidence="2" type="ORF">HMPREF1052_1966</name>
</gene>
<dbReference type="RefSeq" id="WP_005761668.1">
    <property type="nucleotide sequence ID" value="NZ_AJSX01000046.1"/>
</dbReference>
<dbReference type="InterPro" id="IPR029063">
    <property type="entry name" value="SAM-dependent_MTases_sf"/>
</dbReference>
<feature type="domain" description="Methyltransferase type 11" evidence="1">
    <location>
        <begin position="47"/>
        <end position="136"/>
    </location>
</feature>
<proteinExistence type="predicted"/>
<dbReference type="AlphaFoldDB" id="I3D6X6"/>
<dbReference type="Pfam" id="PF08241">
    <property type="entry name" value="Methyltransf_11"/>
    <property type="match status" value="1"/>
</dbReference>
<keyword evidence="3" id="KW-1185">Reference proteome</keyword>
<keyword evidence="2" id="KW-0489">Methyltransferase</keyword>
<protein>
    <submittedName>
        <fullName evidence="2">Methyltransferase domain protein</fullName>
    </submittedName>
</protein>
<comment type="caution">
    <text evidence="2">The sequence shown here is derived from an EMBL/GenBank/DDBJ whole genome shotgun (WGS) entry which is preliminary data.</text>
</comment>
<evidence type="ECO:0000259" key="1">
    <source>
        <dbReference type="Pfam" id="PF08241"/>
    </source>
</evidence>
<dbReference type="SUPFAM" id="SSF53335">
    <property type="entry name" value="S-adenosyl-L-methionine-dependent methyltransferases"/>
    <property type="match status" value="1"/>
</dbReference>
<dbReference type="GO" id="GO:0008757">
    <property type="term" value="F:S-adenosylmethionine-dependent methyltransferase activity"/>
    <property type="evidence" value="ECO:0007669"/>
    <property type="project" value="InterPro"/>
</dbReference>
<dbReference type="GO" id="GO:0032259">
    <property type="term" value="P:methylation"/>
    <property type="evidence" value="ECO:0007669"/>
    <property type="project" value="UniProtKB-KW"/>
</dbReference>
<reference evidence="2 3" key="1">
    <citation type="submission" date="2012-03" db="EMBL/GenBank/DDBJ databases">
        <authorList>
            <person name="Harkins D.M."/>
            <person name="Madupu R."/>
            <person name="Durkin A.S."/>
            <person name="Torralba M."/>
            <person name="Methe B."/>
            <person name="Sutton G.G."/>
            <person name="Nelson K.E."/>
        </authorList>
    </citation>
    <scope>NUCLEOTIDE SEQUENCE [LARGE SCALE GENOMIC DNA]</scope>
    <source>
        <strain evidence="2 3">CCUG 2042</strain>
    </source>
</reference>
<dbReference type="EMBL" id="AJSX01000046">
    <property type="protein sequence ID" value="EIJ67469.1"/>
    <property type="molecule type" value="Genomic_DNA"/>
</dbReference>
<evidence type="ECO:0000313" key="3">
    <source>
        <dbReference type="Proteomes" id="UP000006457"/>
    </source>
</evidence>
<organism evidence="2 3">
    <name type="scientific">Pasteurella bettyae CCUG 2042</name>
    <dbReference type="NCBI Taxonomy" id="1095749"/>
    <lineage>
        <taxon>Bacteria</taxon>
        <taxon>Pseudomonadati</taxon>
        <taxon>Pseudomonadota</taxon>
        <taxon>Gammaproteobacteria</taxon>
        <taxon>Pasteurellales</taxon>
        <taxon>Pasteurellaceae</taxon>
        <taxon>Pasteurella</taxon>
    </lineage>
</organism>
<keyword evidence="2" id="KW-0808">Transferase</keyword>